<reference evidence="4" key="1">
    <citation type="journal article" date="2022" name="IScience">
        <title>Evolution of zygomycete secretomes and the origins of terrestrial fungal ecologies.</title>
        <authorList>
            <person name="Chang Y."/>
            <person name="Wang Y."/>
            <person name="Mondo S."/>
            <person name="Ahrendt S."/>
            <person name="Andreopoulos W."/>
            <person name="Barry K."/>
            <person name="Beard J."/>
            <person name="Benny G.L."/>
            <person name="Blankenship S."/>
            <person name="Bonito G."/>
            <person name="Cuomo C."/>
            <person name="Desiro A."/>
            <person name="Gervers K.A."/>
            <person name="Hundley H."/>
            <person name="Kuo A."/>
            <person name="LaButti K."/>
            <person name="Lang B.F."/>
            <person name="Lipzen A."/>
            <person name="O'Donnell K."/>
            <person name="Pangilinan J."/>
            <person name="Reynolds N."/>
            <person name="Sandor L."/>
            <person name="Smith M.E."/>
            <person name="Tsang A."/>
            <person name="Grigoriev I.V."/>
            <person name="Stajich J.E."/>
            <person name="Spatafora J.W."/>
        </authorList>
    </citation>
    <scope>NUCLEOTIDE SEQUENCE</scope>
    <source>
        <strain evidence="4">RSA 2281</strain>
    </source>
</reference>
<dbReference type="InterPro" id="IPR011234">
    <property type="entry name" value="Fumarylacetoacetase-like_C"/>
</dbReference>
<organism evidence="4 5">
    <name type="scientific">Phascolomyces articulosus</name>
    <dbReference type="NCBI Taxonomy" id="60185"/>
    <lineage>
        <taxon>Eukaryota</taxon>
        <taxon>Fungi</taxon>
        <taxon>Fungi incertae sedis</taxon>
        <taxon>Mucoromycota</taxon>
        <taxon>Mucoromycotina</taxon>
        <taxon>Mucoromycetes</taxon>
        <taxon>Mucorales</taxon>
        <taxon>Lichtheimiaceae</taxon>
        <taxon>Phascolomyces</taxon>
    </lineage>
</organism>
<dbReference type="InterPro" id="IPR036663">
    <property type="entry name" value="Fumarylacetoacetase_C_sf"/>
</dbReference>
<dbReference type="PANTHER" id="PTHR11820:SF112">
    <property type="entry name" value="FUMARYLACETOACETATE HYDROLASE FAMILY PROTEIN (AFU_ORTHOLOGUE AFUA_1G02370)-RELATED"/>
    <property type="match status" value="1"/>
</dbReference>
<proteinExistence type="inferred from homology"/>
<dbReference type="EMBL" id="JAIXMP010000025">
    <property type="protein sequence ID" value="KAI9253762.1"/>
    <property type="molecule type" value="Genomic_DNA"/>
</dbReference>
<evidence type="ECO:0000313" key="5">
    <source>
        <dbReference type="Proteomes" id="UP001209540"/>
    </source>
</evidence>
<accession>A0AAD5K486</accession>
<evidence type="ECO:0000256" key="1">
    <source>
        <dbReference type="ARBA" id="ARBA00010211"/>
    </source>
</evidence>
<name>A0AAD5K486_9FUNG</name>
<dbReference type="Proteomes" id="UP001209540">
    <property type="component" value="Unassembled WGS sequence"/>
</dbReference>
<dbReference type="PANTHER" id="PTHR11820">
    <property type="entry name" value="ACYLPYRUVASE"/>
    <property type="match status" value="1"/>
</dbReference>
<evidence type="ECO:0000256" key="2">
    <source>
        <dbReference type="ARBA" id="ARBA00022723"/>
    </source>
</evidence>
<protein>
    <recommendedName>
        <fullName evidence="3">Fumarylacetoacetase-like C-terminal domain-containing protein</fullName>
    </recommendedName>
</protein>
<dbReference type="SUPFAM" id="SSF56529">
    <property type="entry name" value="FAH"/>
    <property type="match status" value="1"/>
</dbReference>
<dbReference type="Pfam" id="PF01557">
    <property type="entry name" value="FAA_hydrolase"/>
    <property type="match status" value="1"/>
</dbReference>
<evidence type="ECO:0000313" key="4">
    <source>
        <dbReference type="EMBL" id="KAI9253762.1"/>
    </source>
</evidence>
<keyword evidence="2" id="KW-0479">Metal-binding</keyword>
<comment type="caution">
    <text evidence="4">The sequence shown here is derived from an EMBL/GenBank/DDBJ whole genome shotgun (WGS) entry which is preliminary data.</text>
</comment>
<dbReference type="GO" id="GO:0006107">
    <property type="term" value="P:oxaloacetate metabolic process"/>
    <property type="evidence" value="ECO:0007669"/>
    <property type="project" value="UniProtKB-ARBA"/>
</dbReference>
<reference evidence="4" key="2">
    <citation type="submission" date="2023-02" db="EMBL/GenBank/DDBJ databases">
        <authorList>
            <consortium name="DOE Joint Genome Institute"/>
            <person name="Mondo S.J."/>
            <person name="Chang Y."/>
            <person name="Wang Y."/>
            <person name="Ahrendt S."/>
            <person name="Andreopoulos W."/>
            <person name="Barry K."/>
            <person name="Beard J."/>
            <person name="Benny G.L."/>
            <person name="Blankenship S."/>
            <person name="Bonito G."/>
            <person name="Cuomo C."/>
            <person name="Desiro A."/>
            <person name="Gervers K.A."/>
            <person name="Hundley H."/>
            <person name="Kuo A."/>
            <person name="LaButti K."/>
            <person name="Lang B.F."/>
            <person name="Lipzen A."/>
            <person name="O'Donnell K."/>
            <person name="Pangilinan J."/>
            <person name="Reynolds N."/>
            <person name="Sandor L."/>
            <person name="Smith M.W."/>
            <person name="Tsang A."/>
            <person name="Grigoriev I.V."/>
            <person name="Stajich J.E."/>
            <person name="Spatafora J.W."/>
        </authorList>
    </citation>
    <scope>NUCLEOTIDE SEQUENCE</scope>
    <source>
        <strain evidence="4">RSA 2281</strain>
    </source>
</reference>
<dbReference type="FunFam" id="3.90.850.10:FF:000002">
    <property type="entry name" value="2-hydroxyhepta-2,4-diene-1,7-dioate isomerase"/>
    <property type="match status" value="1"/>
</dbReference>
<comment type="similarity">
    <text evidence="1">Belongs to the FAH family.</text>
</comment>
<dbReference type="Gene3D" id="3.90.850.10">
    <property type="entry name" value="Fumarylacetoacetase-like, C-terminal domain"/>
    <property type="match status" value="1"/>
</dbReference>
<sequence>MTSSTINTEWTHLIRFVDEVGNTHYGQPILNNGSQLTGSDITDGQLKAYLIEGDVFGTHRVTSTVVSVKKVLAPILPPFYRGIGLNYRRHAEEIKAKIPETPVVFIKPPKCTAGPLDPIVIPTICQDSQTDYEVELAVVIGKPCKDVSEEEALDYVAGYTIANDVSARKWQTQAVQWCFGKGFDSFNPIGPMIVSSKMIKDPNSLRLGTKVNGQSLQDWNTNDMIFNVASIVSFLSQGSTLMPGEVILTGTPHGVGVGRTPNVWLKDKDVCEVFIEGIGSLVNPVVHAKSSNKL</sequence>
<dbReference type="GO" id="GO:0046872">
    <property type="term" value="F:metal ion binding"/>
    <property type="evidence" value="ECO:0007669"/>
    <property type="project" value="UniProtKB-KW"/>
</dbReference>
<dbReference type="GO" id="GO:0050163">
    <property type="term" value="F:oxaloacetate tautomerase activity"/>
    <property type="evidence" value="ECO:0007669"/>
    <property type="project" value="UniProtKB-ARBA"/>
</dbReference>
<feature type="domain" description="Fumarylacetoacetase-like C-terminal" evidence="3">
    <location>
        <begin position="82"/>
        <end position="286"/>
    </location>
</feature>
<keyword evidence="5" id="KW-1185">Reference proteome</keyword>
<gene>
    <name evidence="4" type="ORF">BDA99DRAFT_518918</name>
</gene>
<dbReference type="AlphaFoldDB" id="A0AAD5K486"/>
<evidence type="ECO:0000259" key="3">
    <source>
        <dbReference type="Pfam" id="PF01557"/>
    </source>
</evidence>